<evidence type="ECO:0000256" key="9">
    <source>
        <dbReference type="RuleBase" id="RU000688"/>
    </source>
</evidence>
<keyword evidence="6 10" id="KW-0472">Membrane</keyword>
<dbReference type="Gene3D" id="1.20.1070.10">
    <property type="entry name" value="Rhodopsin 7-helix transmembrane proteins"/>
    <property type="match status" value="1"/>
</dbReference>
<organism evidence="12 13">
    <name type="scientific">Desmophyllum pertusum</name>
    <dbReference type="NCBI Taxonomy" id="174260"/>
    <lineage>
        <taxon>Eukaryota</taxon>
        <taxon>Metazoa</taxon>
        <taxon>Cnidaria</taxon>
        <taxon>Anthozoa</taxon>
        <taxon>Hexacorallia</taxon>
        <taxon>Scleractinia</taxon>
        <taxon>Caryophylliina</taxon>
        <taxon>Caryophylliidae</taxon>
        <taxon>Desmophyllum</taxon>
    </lineage>
</organism>
<dbReference type="CDD" id="cd00637">
    <property type="entry name" value="7tm_classA_rhodopsin-like"/>
    <property type="match status" value="1"/>
</dbReference>
<evidence type="ECO:0000256" key="4">
    <source>
        <dbReference type="ARBA" id="ARBA00022989"/>
    </source>
</evidence>
<comment type="subcellular location">
    <subcellularLocation>
        <location evidence="1">Cell membrane</location>
        <topology evidence="1">Multi-pass membrane protein</topology>
    </subcellularLocation>
</comment>
<gene>
    <name evidence="12" type="ORF">OS493_009623</name>
</gene>
<evidence type="ECO:0000256" key="10">
    <source>
        <dbReference type="SAM" id="Phobius"/>
    </source>
</evidence>
<evidence type="ECO:0000256" key="7">
    <source>
        <dbReference type="ARBA" id="ARBA00023170"/>
    </source>
</evidence>
<reference evidence="12" key="1">
    <citation type="submission" date="2023-01" db="EMBL/GenBank/DDBJ databases">
        <title>Genome assembly of the deep-sea coral Lophelia pertusa.</title>
        <authorList>
            <person name="Herrera S."/>
            <person name="Cordes E."/>
        </authorList>
    </citation>
    <scope>NUCLEOTIDE SEQUENCE</scope>
    <source>
        <strain evidence="12">USNM1676648</strain>
        <tissue evidence="12">Polyp</tissue>
    </source>
</reference>
<keyword evidence="4 10" id="KW-1133">Transmembrane helix</keyword>
<evidence type="ECO:0000256" key="2">
    <source>
        <dbReference type="ARBA" id="ARBA00022475"/>
    </source>
</evidence>
<dbReference type="AlphaFoldDB" id="A0A9W9YTV7"/>
<evidence type="ECO:0000313" key="13">
    <source>
        <dbReference type="Proteomes" id="UP001163046"/>
    </source>
</evidence>
<keyword evidence="3 9" id="KW-0812">Transmembrane</keyword>
<name>A0A9W9YTV7_9CNID</name>
<evidence type="ECO:0000259" key="11">
    <source>
        <dbReference type="PROSITE" id="PS50262"/>
    </source>
</evidence>
<feature type="transmembrane region" description="Helical" evidence="10">
    <location>
        <begin position="182"/>
        <end position="207"/>
    </location>
</feature>
<proteinExistence type="inferred from homology"/>
<dbReference type="PROSITE" id="PS00237">
    <property type="entry name" value="G_PROTEIN_RECEP_F1_1"/>
    <property type="match status" value="1"/>
</dbReference>
<protein>
    <recommendedName>
        <fullName evidence="11">G-protein coupled receptors family 1 profile domain-containing protein</fullName>
    </recommendedName>
</protein>
<dbReference type="SUPFAM" id="SSF81321">
    <property type="entry name" value="Family A G protein-coupled receptor-like"/>
    <property type="match status" value="1"/>
</dbReference>
<evidence type="ECO:0000256" key="8">
    <source>
        <dbReference type="ARBA" id="ARBA00023224"/>
    </source>
</evidence>
<dbReference type="EMBL" id="MU827305">
    <property type="protein sequence ID" value="KAJ7363468.1"/>
    <property type="molecule type" value="Genomic_DNA"/>
</dbReference>
<feature type="transmembrane region" description="Helical" evidence="10">
    <location>
        <begin position="255"/>
        <end position="276"/>
    </location>
</feature>
<feature type="transmembrane region" description="Helical" evidence="10">
    <location>
        <begin position="141"/>
        <end position="162"/>
    </location>
</feature>
<evidence type="ECO:0000256" key="3">
    <source>
        <dbReference type="ARBA" id="ARBA00022692"/>
    </source>
</evidence>
<dbReference type="PROSITE" id="PS50262">
    <property type="entry name" value="G_PROTEIN_RECEP_F1_2"/>
    <property type="match status" value="1"/>
</dbReference>
<feature type="transmembrane region" description="Helical" evidence="10">
    <location>
        <begin position="62"/>
        <end position="86"/>
    </location>
</feature>
<feature type="transmembrane region" description="Helical" evidence="10">
    <location>
        <begin position="98"/>
        <end position="120"/>
    </location>
</feature>
<evidence type="ECO:0000256" key="1">
    <source>
        <dbReference type="ARBA" id="ARBA00004651"/>
    </source>
</evidence>
<dbReference type="Pfam" id="PF00001">
    <property type="entry name" value="7tm_1"/>
    <property type="match status" value="1"/>
</dbReference>
<keyword evidence="5 9" id="KW-0297">G-protein coupled receptor</keyword>
<sequence length="359" mass="40588">MNNSLQANGSTMTTEGDPRSLLTICFEASILGMIIFAAIVGNTLILASLYRYTCLQTKTNAFVLNLAIADLFLAVFAMPFTLVSSIKYEWMFGKAMCQILGALNSVFCEASILTLSFVSLERFVAIVFPLKYETMITPKRVKLVIGYIWFQAVFCASSTFVFSEFAFLKFESICTVDWGHGVAYTLVFAIVFLYVPFLVTAVLYCVILQTAIKQRRRIEVIKVGEITTERCSQQREKTGAVNGFKKTKKEHKATVMIAIVVGTFCICWFPHSVGVFCILDSRCNFNDSFYVVTTWLAMLNSAMNSLIYGLMNRTFRRAFKSVLFCERYVGNADLVTNILQERTDKKSYGNVTSYYSRYK</sequence>
<dbReference type="PANTHER" id="PTHR22752">
    <property type="entry name" value="G PROTEIN-COUPLED RECEPTOR"/>
    <property type="match status" value="1"/>
</dbReference>
<comment type="caution">
    <text evidence="12">The sequence shown here is derived from an EMBL/GenBank/DDBJ whole genome shotgun (WGS) entry which is preliminary data.</text>
</comment>
<evidence type="ECO:0000256" key="5">
    <source>
        <dbReference type="ARBA" id="ARBA00023040"/>
    </source>
</evidence>
<accession>A0A9W9YTV7</accession>
<dbReference type="SMART" id="SM01381">
    <property type="entry name" value="7TM_GPCR_Srsx"/>
    <property type="match status" value="1"/>
</dbReference>
<dbReference type="Proteomes" id="UP001163046">
    <property type="component" value="Unassembled WGS sequence"/>
</dbReference>
<keyword evidence="2" id="KW-1003">Cell membrane</keyword>
<dbReference type="GO" id="GO:0005886">
    <property type="term" value="C:plasma membrane"/>
    <property type="evidence" value="ECO:0007669"/>
    <property type="project" value="UniProtKB-SubCell"/>
</dbReference>
<keyword evidence="13" id="KW-1185">Reference proteome</keyword>
<evidence type="ECO:0000313" key="12">
    <source>
        <dbReference type="EMBL" id="KAJ7363468.1"/>
    </source>
</evidence>
<dbReference type="PANTHER" id="PTHR22752:SF14">
    <property type="entry name" value="G-PROTEIN COUPLED RECEPTORS FAMILY 1 PROFILE DOMAIN-CONTAINING PROTEIN"/>
    <property type="match status" value="1"/>
</dbReference>
<comment type="similarity">
    <text evidence="9">Belongs to the G-protein coupled receptor 1 family.</text>
</comment>
<keyword evidence="8 9" id="KW-0807">Transducer</keyword>
<dbReference type="OrthoDB" id="10071887at2759"/>
<dbReference type="GO" id="GO:0004930">
    <property type="term" value="F:G protein-coupled receptor activity"/>
    <property type="evidence" value="ECO:0007669"/>
    <property type="project" value="UniProtKB-KW"/>
</dbReference>
<feature type="transmembrane region" description="Helical" evidence="10">
    <location>
        <begin position="20"/>
        <end position="50"/>
    </location>
</feature>
<feature type="transmembrane region" description="Helical" evidence="10">
    <location>
        <begin position="288"/>
        <end position="311"/>
    </location>
</feature>
<keyword evidence="7 9" id="KW-0675">Receptor</keyword>
<dbReference type="InterPro" id="IPR000276">
    <property type="entry name" value="GPCR_Rhodpsn"/>
</dbReference>
<feature type="domain" description="G-protein coupled receptors family 1 profile" evidence="11">
    <location>
        <begin position="41"/>
        <end position="308"/>
    </location>
</feature>
<dbReference type="InterPro" id="IPR017452">
    <property type="entry name" value="GPCR_Rhodpsn_7TM"/>
</dbReference>
<dbReference type="PRINTS" id="PR00237">
    <property type="entry name" value="GPCRRHODOPSN"/>
</dbReference>
<evidence type="ECO:0000256" key="6">
    <source>
        <dbReference type="ARBA" id="ARBA00023136"/>
    </source>
</evidence>